<dbReference type="SUPFAM" id="SSF75005">
    <property type="entry name" value="Arabinanase/levansucrase/invertase"/>
    <property type="match status" value="1"/>
</dbReference>
<keyword evidence="3 5" id="KW-0378">Hydrolase</keyword>
<protein>
    <submittedName>
        <fullName evidence="7">Family 43 glycosylhydrolase</fullName>
    </submittedName>
</protein>
<dbReference type="PROSITE" id="PS51175">
    <property type="entry name" value="CBM6"/>
    <property type="match status" value="1"/>
</dbReference>
<dbReference type="PANTHER" id="PTHR43817:SF1">
    <property type="entry name" value="HYDROLASE, FAMILY 43, PUTATIVE (AFU_ORTHOLOGUE AFUA_3G01660)-RELATED"/>
    <property type="match status" value="1"/>
</dbReference>
<evidence type="ECO:0000256" key="4">
    <source>
        <dbReference type="ARBA" id="ARBA00023295"/>
    </source>
</evidence>
<dbReference type="GO" id="GO:0030246">
    <property type="term" value="F:carbohydrate binding"/>
    <property type="evidence" value="ECO:0007669"/>
    <property type="project" value="InterPro"/>
</dbReference>
<dbReference type="AlphaFoldDB" id="A0AAU7CC75"/>
<dbReference type="Gene3D" id="2.60.120.260">
    <property type="entry name" value="Galactose-binding domain-like"/>
    <property type="match status" value="1"/>
</dbReference>
<evidence type="ECO:0000259" key="6">
    <source>
        <dbReference type="PROSITE" id="PS51175"/>
    </source>
</evidence>
<dbReference type="InterPro" id="IPR006710">
    <property type="entry name" value="Glyco_hydro_43"/>
</dbReference>
<evidence type="ECO:0000256" key="5">
    <source>
        <dbReference type="RuleBase" id="RU361187"/>
    </source>
</evidence>
<dbReference type="InterPro" id="IPR008979">
    <property type="entry name" value="Galactose-bd-like_sf"/>
</dbReference>
<evidence type="ECO:0000256" key="3">
    <source>
        <dbReference type="ARBA" id="ARBA00022801"/>
    </source>
</evidence>
<evidence type="ECO:0000256" key="1">
    <source>
        <dbReference type="ARBA" id="ARBA00009865"/>
    </source>
</evidence>
<feature type="domain" description="CBM6" evidence="6">
    <location>
        <begin position="346"/>
        <end position="468"/>
    </location>
</feature>
<dbReference type="Gene3D" id="2.115.10.20">
    <property type="entry name" value="Glycosyl hydrolase domain, family 43"/>
    <property type="match status" value="1"/>
</dbReference>
<dbReference type="CDD" id="cd18820">
    <property type="entry name" value="GH43_LbAraf43-like"/>
    <property type="match status" value="1"/>
</dbReference>
<dbReference type="SUPFAM" id="SSF49785">
    <property type="entry name" value="Galactose-binding domain-like"/>
    <property type="match status" value="1"/>
</dbReference>
<comment type="similarity">
    <text evidence="1 5">Belongs to the glycosyl hydrolase 43 family.</text>
</comment>
<organism evidence="7">
    <name type="scientific">Singulisphaera sp. Ch08</name>
    <dbReference type="NCBI Taxonomy" id="3120278"/>
    <lineage>
        <taxon>Bacteria</taxon>
        <taxon>Pseudomonadati</taxon>
        <taxon>Planctomycetota</taxon>
        <taxon>Planctomycetia</taxon>
        <taxon>Isosphaerales</taxon>
        <taxon>Isosphaeraceae</taxon>
        <taxon>Singulisphaera</taxon>
    </lineage>
</organism>
<keyword evidence="2" id="KW-0732">Signal</keyword>
<dbReference type="GO" id="GO:0004553">
    <property type="term" value="F:hydrolase activity, hydrolyzing O-glycosyl compounds"/>
    <property type="evidence" value="ECO:0007669"/>
    <property type="project" value="InterPro"/>
</dbReference>
<dbReference type="RefSeq" id="WP_406695568.1">
    <property type="nucleotide sequence ID" value="NZ_CP155447.1"/>
</dbReference>
<keyword evidence="4 5" id="KW-0326">Glycosidase</keyword>
<proteinExistence type="inferred from homology"/>
<dbReference type="InterPro" id="IPR005084">
    <property type="entry name" value="CBM6"/>
</dbReference>
<dbReference type="PANTHER" id="PTHR43817">
    <property type="entry name" value="GLYCOSYL HYDROLASE"/>
    <property type="match status" value="1"/>
</dbReference>
<evidence type="ECO:0000313" key="7">
    <source>
        <dbReference type="EMBL" id="XBH02826.1"/>
    </source>
</evidence>
<evidence type="ECO:0000256" key="2">
    <source>
        <dbReference type="ARBA" id="ARBA00022729"/>
    </source>
</evidence>
<gene>
    <name evidence="7" type="ORF">V5E97_31605</name>
</gene>
<dbReference type="Pfam" id="PF04616">
    <property type="entry name" value="Glyco_hydro_43"/>
    <property type="match status" value="1"/>
</dbReference>
<sequence length="484" mass="53052">MPGGFSLRLAACLLFVNVLALEKRATGEEVVDFYNVIAPEGADPWLWFHEGQYYAAVTTGGNITLSRSRSLSNLGAGERKVVWSSSPGTPVDKNLWAPELHRLGKAWYIYVAADHGDNANHRMYVLENQADDPFEGKFVFKSQIVDPNHDRWAIDGTVLKVGEKLFFVWSGWEGAEDLRQNLYIAPMSDPWTLSGPRVEISRPTHPWEIQGGPPAVNEGPQVLVKDRLIHLIYSASGSWTDAYCLGRLTAAIDSDLLTPASWKKHDSPVFETAHGVYGPGHCSFTKSPDGREDWIVYHSARHQGAGWKRLIRAQPFSWDAGGLPQFGSPAPPDRPIRIPGGEPARQRYEAEAASLAGSARIARQTSASRGAKVQLSGAGDSSLTLVATVKEAGAYVVSIRYLNASERRGTATQTLTVDDGAPHGVSYHFTGPDDWSNAFISVSLKAGPNRIRLSRGERTAEVDCIDVTPVEKRNTTRRSVLILK</sequence>
<name>A0AAU7CC75_9BACT</name>
<dbReference type="GO" id="GO:0005975">
    <property type="term" value="P:carbohydrate metabolic process"/>
    <property type="evidence" value="ECO:0007669"/>
    <property type="project" value="InterPro"/>
</dbReference>
<reference evidence="7" key="1">
    <citation type="submission" date="2024-05" db="EMBL/GenBank/DDBJ databases">
        <title>Planctomycetes of the genus Singulisphaera possess chitinolytic capabilities.</title>
        <authorList>
            <person name="Ivanova A."/>
        </authorList>
    </citation>
    <scope>NUCLEOTIDE SEQUENCE</scope>
    <source>
        <strain evidence="7">Ch08T</strain>
    </source>
</reference>
<dbReference type="EMBL" id="CP155447">
    <property type="protein sequence ID" value="XBH02826.1"/>
    <property type="molecule type" value="Genomic_DNA"/>
</dbReference>
<accession>A0AAU7CC75</accession>
<dbReference type="InterPro" id="IPR023296">
    <property type="entry name" value="Glyco_hydro_beta-prop_sf"/>
</dbReference>